<reference evidence="4" key="1">
    <citation type="journal article" date="2020" name="Stud. Mycol.">
        <title>101 Dothideomycetes genomes: A test case for predicting lifestyles and emergence of pathogens.</title>
        <authorList>
            <person name="Haridas S."/>
            <person name="Albert R."/>
            <person name="Binder M."/>
            <person name="Bloem J."/>
            <person name="LaButti K."/>
            <person name="Salamov A."/>
            <person name="Andreopoulos B."/>
            <person name="Baker S."/>
            <person name="Barry K."/>
            <person name="Bills G."/>
            <person name="Bluhm B."/>
            <person name="Cannon C."/>
            <person name="Castanera R."/>
            <person name="Culley D."/>
            <person name="Daum C."/>
            <person name="Ezra D."/>
            <person name="Gonzalez J."/>
            <person name="Henrissat B."/>
            <person name="Kuo A."/>
            <person name="Liang C."/>
            <person name="Lipzen A."/>
            <person name="Lutzoni F."/>
            <person name="Magnuson J."/>
            <person name="Mondo S."/>
            <person name="Nolan M."/>
            <person name="Ohm R."/>
            <person name="Pangilinan J."/>
            <person name="Park H.-J."/>
            <person name="Ramirez L."/>
            <person name="Alfaro M."/>
            <person name="Sun H."/>
            <person name="Tritt A."/>
            <person name="Yoshinaga Y."/>
            <person name="Zwiers L.-H."/>
            <person name="Turgeon B."/>
            <person name="Goodwin S."/>
            <person name="Spatafora J."/>
            <person name="Crous P."/>
            <person name="Grigoriev I."/>
        </authorList>
    </citation>
    <scope>NUCLEOTIDE SEQUENCE [LARGE SCALE GENOMIC DNA]</scope>
    <source>
        <strain evidence="4">CBS 304.66</strain>
    </source>
</reference>
<dbReference type="AlphaFoldDB" id="A0A9P4N3B1"/>
<feature type="chain" id="PRO_5040206265" description="Inhibitor I9 domain-containing protein" evidence="2">
    <location>
        <begin position="20"/>
        <end position="104"/>
    </location>
</feature>
<dbReference type="SUPFAM" id="SSF54897">
    <property type="entry name" value="Protease propeptides/inhibitors"/>
    <property type="match status" value="1"/>
</dbReference>
<keyword evidence="4" id="KW-1185">Reference proteome</keyword>
<evidence type="ECO:0000313" key="3">
    <source>
        <dbReference type="EMBL" id="KAF2264282.1"/>
    </source>
</evidence>
<sequence>MRFFFLAFFFTLLVAYAMAVPAEKQSVIISYPNDTPQSVVDDAIKAVKDAGGKITHVYNIIKGFACEAPVPFLENFRVSIASEHQGVVEEDQPMHANNGPGISI</sequence>
<dbReference type="InterPro" id="IPR037045">
    <property type="entry name" value="S8pro/Inhibitor_I9_sf"/>
</dbReference>
<dbReference type="Gene3D" id="3.30.70.80">
    <property type="entry name" value="Peptidase S8 propeptide/proteinase inhibitor I9"/>
    <property type="match status" value="1"/>
</dbReference>
<name>A0A9P4N3B1_9PLEO</name>
<organism evidence="3 4">
    <name type="scientific">Lojkania enalia</name>
    <dbReference type="NCBI Taxonomy" id="147567"/>
    <lineage>
        <taxon>Eukaryota</taxon>
        <taxon>Fungi</taxon>
        <taxon>Dikarya</taxon>
        <taxon>Ascomycota</taxon>
        <taxon>Pezizomycotina</taxon>
        <taxon>Dothideomycetes</taxon>
        <taxon>Pleosporomycetidae</taxon>
        <taxon>Pleosporales</taxon>
        <taxon>Pleosporales incertae sedis</taxon>
        <taxon>Lojkania</taxon>
    </lineage>
</organism>
<evidence type="ECO:0000256" key="2">
    <source>
        <dbReference type="SAM" id="SignalP"/>
    </source>
</evidence>
<evidence type="ECO:0008006" key="5">
    <source>
        <dbReference type="Google" id="ProtNLM"/>
    </source>
</evidence>
<feature type="signal peptide" evidence="2">
    <location>
        <begin position="1"/>
        <end position="19"/>
    </location>
</feature>
<protein>
    <recommendedName>
        <fullName evidence="5">Inhibitor I9 domain-containing protein</fullName>
    </recommendedName>
</protein>
<dbReference type="PANTHER" id="PTHR28288:SF1">
    <property type="entry name" value="INHIBITOR I9 DOMAIN-CONTAINING PROTEIN"/>
    <property type="match status" value="1"/>
</dbReference>
<comment type="similarity">
    <text evidence="1">Belongs to the protease inhibitor I9 family.</text>
</comment>
<evidence type="ECO:0000256" key="1">
    <source>
        <dbReference type="ARBA" id="ARBA00038069"/>
    </source>
</evidence>
<dbReference type="PANTHER" id="PTHR28288">
    <property type="entry name" value="PROTEASE B INHIBITOR 2"/>
    <property type="match status" value="1"/>
</dbReference>
<accession>A0A9P4N3B1</accession>
<dbReference type="GO" id="GO:0004866">
    <property type="term" value="F:endopeptidase inhibitor activity"/>
    <property type="evidence" value="ECO:0007669"/>
    <property type="project" value="TreeGrafter"/>
</dbReference>
<comment type="caution">
    <text evidence="3">The sequence shown here is derived from an EMBL/GenBank/DDBJ whole genome shotgun (WGS) entry which is preliminary data.</text>
</comment>
<dbReference type="Proteomes" id="UP000800093">
    <property type="component" value="Unassembled WGS sequence"/>
</dbReference>
<gene>
    <name evidence="3" type="ORF">CC78DRAFT_544258</name>
</gene>
<evidence type="ECO:0000313" key="4">
    <source>
        <dbReference type="Proteomes" id="UP000800093"/>
    </source>
</evidence>
<dbReference type="InterPro" id="IPR052471">
    <property type="entry name" value="PBI_I9"/>
</dbReference>
<keyword evidence="2" id="KW-0732">Signal</keyword>
<dbReference type="GO" id="GO:0042144">
    <property type="term" value="P:vacuole fusion, non-autophagic"/>
    <property type="evidence" value="ECO:0007669"/>
    <property type="project" value="TreeGrafter"/>
</dbReference>
<proteinExistence type="inferred from homology"/>
<dbReference type="EMBL" id="ML986617">
    <property type="protein sequence ID" value="KAF2264282.1"/>
    <property type="molecule type" value="Genomic_DNA"/>
</dbReference>
<dbReference type="OrthoDB" id="3888684at2759"/>